<dbReference type="Gene3D" id="1.10.760.10">
    <property type="entry name" value="Cytochrome c-like domain"/>
    <property type="match status" value="1"/>
</dbReference>
<dbReference type="GO" id="GO:0009055">
    <property type="term" value="F:electron transfer activity"/>
    <property type="evidence" value="ECO:0007669"/>
    <property type="project" value="InterPro"/>
</dbReference>
<keyword evidence="5" id="KW-0732">Signal</keyword>
<evidence type="ECO:0000313" key="7">
    <source>
        <dbReference type="EMBL" id="MBA4613210.1"/>
    </source>
</evidence>
<dbReference type="Proteomes" id="UP000559404">
    <property type="component" value="Unassembled WGS sequence"/>
</dbReference>
<dbReference type="InterPro" id="IPR051459">
    <property type="entry name" value="Cytochrome_c-type_DH"/>
</dbReference>
<dbReference type="RefSeq" id="WP_181761398.1">
    <property type="nucleotide sequence ID" value="NZ_BMCR01000001.1"/>
</dbReference>
<reference evidence="7 8" key="2">
    <citation type="submission" date="2020-08" db="EMBL/GenBank/DDBJ databases">
        <title>Stappia taiwanensis sp. nov., isolated from a coastal thermal spring.</title>
        <authorList>
            <person name="Kampfer P."/>
        </authorList>
    </citation>
    <scope>NUCLEOTIDE SEQUENCE [LARGE SCALE GENOMIC DNA]</scope>
    <source>
        <strain evidence="7 8">DSM 23284</strain>
    </source>
</reference>
<dbReference type="GO" id="GO:0046872">
    <property type="term" value="F:metal ion binding"/>
    <property type="evidence" value="ECO:0007669"/>
    <property type="project" value="UniProtKB-KW"/>
</dbReference>
<dbReference type="SUPFAM" id="SSF46626">
    <property type="entry name" value="Cytochrome c"/>
    <property type="match status" value="1"/>
</dbReference>
<dbReference type="GO" id="GO:0020037">
    <property type="term" value="F:heme binding"/>
    <property type="evidence" value="ECO:0007669"/>
    <property type="project" value="InterPro"/>
</dbReference>
<dbReference type="EMBL" id="JACEON010000016">
    <property type="protein sequence ID" value="MBA4613210.1"/>
    <property type="molecule type" value="Genomic_DNA"/>
</dbReference>
<comment type="caution">
    <text evidence="7">The sequence shown here is derived from an EMBL/GenBank/DDBJ whole genome shotgun (WGS) entry which is preliminary data.</text>
</comment>
<dbReference type="PANTHER" id="PTHR35008:SF8">
    <property type="entry name" value="ALCOHOL DEHYDROGENASE CYTOCHROME C SUBUNIT"/>
    <property type="match status" value="1"/>
</dbReference>
<evidence type="ECO:0000313" key="8">
    <source>
        <dbReference type="Proteomes" id="UP000559404"/>
    </source>
</evidence>
<dbReference type="Pfam" id="PF00034">
    <property type="entry name" value="Cytochrom_C"/>
    <property type="match status" value="1"/>
</dbReference>
<dbReference type="InterPro" id="IPR036909">
    <property type="entry name" value="Cyt_c-like_dom_sf"/>
</dbReference>
<keyword evidence="3 4" id="KW-0408">Iron</keyword>
<proteinExistence type="predicted"/>
<evidence type="ECO:0000259" key="6">
    <source>
        <dbReference type="PROSITE" id="PS51007"/>
    </source>
</evidence>
<evidence type="ECO:0000256" key="3">
    <source>
        <dbReference type="ARBA" id="ARBA00023004"/>
    </source>
</evidence>
<accession>A0A838Y2T2</accession>
<feature type="chain" id="PRO_5032985779" evidence="5">
    <location>
        <begin position="25"/>
        <end position="221"/>
    </location>
</feature>
<organism evidence="7 8">
    <name type="scientific">Stappia taiwanensis</name>
    <dbReference type="NCBI Taxonomy" id="992267"/>
    <lineage>
        <taxon>Bacteria</taxon>
        <taxon>Pseudomonadati</taxon>
        <taxon>Pseudomonadota</taxon>
        <taxon>Alphaproteobacteria</taxon>
        <taxon>Hyphomicrobiales</taxon>
        <taxon>Stappiaceae</taxon>
        <taxon>Stappia</taxon>
    </lineage>
</organism>
<keyword evidence="1 4" id="KW-0349">Heme</keyword>
<dbReference type="InterPro" id="IPR009056">
    <property type="entry name" value="Cyt_c-like_dom"/>
</dbReference>
<protein>
    <submittedName>
        <fullName evidence="7">C-type cytochrome</fullName>
    </submittedName>
</protein>
<feature type="signal peptide" evidence="5">
    <location>
        <begin position="1"/>
        <end position="24"/>
    </location>
</feature>
<dbReference type="PROSITE" id="PS51007">
    <property type="entry name" value="CYTC"/>
    <property type="match status" value="1"/>
</dbReference>
<evidence type="ECO:0000256" key="4">
    <source>
        <dbReference type="PROSITE-ProRule" id="PRU00433"/>
    </source>
</evidence>
<dbReference type="PANTHER" id="PTHR35008">
    <property type="entry name" value="BLL4482 PROTEIN-RELATED"/>
    <property type="match status" value="1"/>
</dbReference>
<keyword evidence="8" id="KW-1185">Reference proteome</keyword>
<evidence type="ECO:0000256" key="5">
    <source>
        <dbReference type="SAM" id="SignalP"/>
    </source>
</evidence>
<reference evidence="7 8" key="1">
    <citation type="submission" date="2020-07" db="EMBL/GenBank/DDBJ databases">
        <authorList>
            <person name="Li M."/>
        </authorList>
    </citation>
    <scope>NUCLEOTIDE SEQUENCE [LARGE SCALE GENOMIC DNA]</scope>
    <source>
        <strain evidence="7 8">DSM 23284</strain>
    </source>
</reference>
<feature type="domain" description="Cytochrome c" evidence="6">
    <location>
        <begin position="57"/>
        <end position="145"/>
    </location>
</feature>
<name>A0A838Y2T2_9HYPH</name>
<dbReference type="AlphaFoldDB" id="A0A838Y2T2"/>
<gene>
    <name evidence="7" type="ORF">H1W37_16230</name>
</gene>
<sequence length="221" mass="23520">MSRFLKVAALSVGAALALSQPLQAGSLGLGTPATPEEIAGWDIDVRPDGAGLPEGRGTVAEGEAIFSEQCAVCHGDFGEGAGRWPVLAGGQDTLTSEAPVKTIGSYWPYLSTVYDYIHRAMPYGNAQSLSADETYAVVAYLLYLNDIVDDEEFELSKENFASIRLPNEDGFIDDGRPDTPLASEAPPCMSECKAEVKITKRARIIDVTPEDDGEVSGMAVD</sequence>
<evidence type="ECO:0000256" key="2">
    <source>
        <dbReference type="ARBA" id="ARBA00022723"/>
    </source>
</evidence>
<keyword evidence="2 4" id="KW-0479">Metal-binding</keyword>
<evidence type="ECO:0000256" key="1">
    <source>
        <dbReference type="ARBA" id="ARBA00022617"/>
    </source>
</evidence>